<dbReference type="Proteomes" id="UP000807025">
    <property type="component" value="Unassembled WGS sequence"/>
</dbReference>
<keyword evidence="2" id="KW-1185">Reference proteome</keyword>
<organism evidence="1 2">
    <name type="scientific">Pleurotus eryngii</name>
    <name type="common">Boletus of the steppes</name>
    <dbReference type="NCBI Taxonomy" id="5323"/>
    <lineage>
        <taxon>Eukaryota</taxon>
        <taxon>Fungi</taxon>
        <taxon>Dikarya</taxon>
        <taxon>Basidiomycota</taxon>
        <taxon>Agaricomycotina</taxon>
        <taxon>Agaricomycetes</taxon>
        <taxon>Agaricomycetidae</taxon>
        <taxon>Agaricales</taxon>
        <taxon>Pleurotineae</taxon>
        <taxon>Pleurotaceae</taxon>
        <taxon>Pleurotus</taxon>
    </lineage>
</organism>
<proteinExistence type="predicted"/>
<comment type="caution">
    <text evidence="1">The sequence shown here is derived from an EMBL/GenBank/DDBJ whole genome shotgun (WGS) entry which is preliminary data.</text>
</comment>
<dbReference type="AlphaFoldDB" id="A0A9P6DDD1"/>
<dbReference type="EMBL" id="MU154613">
    <property type="protein sequence ID" value="KAF9491753.1"/>
    <property type="molecule type" value="Genomic_DNA"/>
</dbReference>
<evidence type="ECO:0000313" key="2">
    <source>
        <dbReference type="Proteomes" id="UP000807025"/>
    </source>
</evidence>
<name>A0A9P6DDD1_PLEER</name>
<gene>
    <name evidence="1" type="ORF">BDN71DRAFT_1290269</name>
</gene>
<sequence length="209" mass="23073">MAEDTAPAQVVHVSRLPSGVLDADGHVRTRFALGNPEAVTPEELALELITCYESPYFQIQPPTTPTQAARLDVAINSYHELTVVQHSDEANSLTFNRFPVDIDYGLQPTGNPVFFDTTGHNEINVLLCRSGQRGFYTALVVSDPNTDRRLVLRKFTIPNHTEVVPLGELVQAGHIFSCVSFDDATGRFCAATWGFHPFHNGMVICDFVN</sequence>
<evidence type="ECO:0000313" key="1">
    <source>
        <dbReference type="EMBL" id="KAF9491753.1"/>
    </source>
</evidence>
<protein>
    <submittedName>
        <fullName evidence="1">Uncharacterized protein</fullName>
    </submittedName>
</protein>
<accession>A0A9P6DDD1</accession>
<reference evidence="1" key="1">
    <citation type="submission" date="2020-11" db="EMBL/GenBank/DDBJ databases">
        <authorList>
            <consortium name="DOE Joint Genome Institute"/>
            <person name="Ahrendt S."/>
            <person name="Riley R."/>
            <person name="Andreopoulos W."/>
            <person name="Labutti K."/>
            <person name="Pangilinan J."/>
            <person name="Ruiz-Duenas F.J."/>
            <person name="Barrasa J.M."/>
            <person name="Sanchez-Garcia M."/>
            <person name="Camarero S."/>
            <person name="Miyauchi S."/>
            <person name="Serrano A."/>
            <person name="Linde D."/>
            <person name="Babiker R."/>
            <person name="Drula E."/>
            <person name="Ayuso-Fernandez I."/>
            <person name="Pacheco R."/>
            <person name="Padilla G."/>
            <person name="Ferreira P."/>
            <person name="Barriuso J."/>
            <person name="Kellner H."/>
            <person name="Castanera R."/>
            <person name="Alfaro M."/>
            <person name="Ramirez L."/>
            <person name="Pisabarro A.G."/>
            <person name="Kuo A."/>
            <person name="Tritt A."/>
            <person name="Lipzen A."/>
            <person name="He G."/>
            <person name="Yan M."/>
            <person name="Ng V."/>
            <person name="Cullen D."/>
            <person name="Martin F."/>
            <person name="Rosso M.-N."/>
            <person name="Henrissat B."/>
            <person name="Hibbett D."/>
            <person name="Martinez A.T."/>
            <person name="Grigoriev I.V."/>
        </authorList>
    </citation>
    <scope>NUCLEOTIDE SEQUENCE</scope>
    <source>
        <strain evidence="1">ATCC 90797</strain>
    </source>
</reference>